<dbReference type="PANTHER" id="PTHR30543">
    <property type="entry name" value="CHROMATE REDUCTASE"/>
    <property type="match status" value="1"/>
</dbReference>
<organism evidence="2 3">
    <name type="scientific">Nostoc flagelliforme CCNUN1</name>
    <dbReference type="NCBI Taxonomy" id="2038116"/>
    <lineage>
        <taxon>Bacteria</taxon>
        <taxon>Bacillati</taxon>
        <taxon>Cyanobacteriota</taxon>
        <taxon>Cyanophyceae</taxon>
        <taxon>Nostocales</taxon>
        <taxon>Nostocaceae</taxon>
        <taxon>Nostoc</taxon>
    </lineage>
</organism>
<dbReference type="Pfam" id="PF03358">
    <property type="entry name" value="FMN_red"/>
    <property type="match status" value="1"/>
</dbReference>
<dbReference type="SUPFAM" id="SSF52218">
    <property type="entry name" value="Flavoproteins"/>
    <property type="match status" value="1"/>
</dbReference>
<name>A0A2K8SK33_9NOSO</name>
<dbReference type="EMBL" id="CP024785">
    <property type="protein sequence ID" value="AUB35791.1"/>
    <property type="molecule type" value="Genomic_DNA"/>
</dbReference>
<sequence>MQLNRLIIPIQPRIMASTPKILAFAGSTRIESYNKKLVKIAASGAQAAGAEVTYIDLRDLPLPLYDEDLEAQEGLPANARTFKDLLISHQGLLIASPEYNSSLTAVLKNAIDWASRPAPNEAPLAAFAGKVATIMSASPGALGGLRGLVHLRSILGNIKVLVLPDQIAVSKAYEAFNPDGTLVDPKQQESIEKLGDGLTKILLKLN</sequence>
<dbReference type="Gene3D" id="3.40.50.360">
    <property type="match status" value="1"/>
</dbReference>
<proteinExistence type="predicted"/>
<accession>A0A2K8SK33</accession>
<dbReference type="PANTHER" id="PTHR30543:SF21">
    <property type="entry name" value="NAD(P)H-DEPENDENT FMN REDUCTASE LOT6"/>
    <property type="match status" value="1"/>
</dbReference>
<dbReference type="GO" id="GO:0010181">
    <property type="term" value="F:FMN binding"/>
    <property type="evidence" value="ECO:0007669"/>
    <property type="project" value="TreeGrafter"/>
</dbReference>
<dbReference type="Proteomes" id="UP000232003">
    <property type="component" value="Chromosome"/>
</dbReference>
<dbReference type="InterPro" id="IPR005025">
    <property type="entry name" value="FMN_Rdtase-like_dom"/>
</dbReference>
<dbReference type="AlphaFoldDB" id="A0A2K8SK33"/>
<evidence type="ECO:0000259" key="1">
    <source>
        <dbReference type="Pfam" id="PF03358"/>
    </source>
</evidence>
<dbReference type="KEGG" id="nfl:COO91_01682"/>
<evidence type="ECO:0000313" key="3">
    <source>
        <dbReference type="Proteomes" id="UP000232003"/>
    </source>
</evidence>
<dbReference type="GO" id="GO:0005829">
    <property type="term" value="C:cytosol"/>
    <property type="evidence" value="ECO:0007669"/>
    <property type="project" value="TreeGrafter"/>
</dbReference>
<dbReference type="InterPro" id="IPR029039">
    <property type="entry name" value="Flavoprotein-like_sf"/>
</dbReference>
<feature type="domain" description="NADPH-dependent FMN reductase-like" evidence="1">
    <location>
        <begin position="19"/>
        <end position="173"/>
    </location>
</feature>
<evidence type="ECO:0000313" key="2">
    <source>
        <dbReference type="EMBL" id="AUB35791.1"/>
    </source>
</evidence>
<reference evidence="2 3" key="1">
    <citation type="submission" date="2017-11" db="EMBL/GenBank/DDBJ databases">
        <title>Complete genome of a free-living desiccation-tolerant cyanobacterium and its photosynthetic adaptation to extreme terrestrial habitat.</title>
        <authorList>
            <person name="Shang J."/>
        </authorList>
    </citation>
    <scope>NUCLEOTIDE SEQUENCE [LARGE SCALE GENOMIC DNA]</scope>
    <source>
        <strain evidence="2 3">CCNUN1</strain>
    </source>
</reference>
<dbReference type="InterPro" id="IPR050712">
    <property type="entry name" value="NAD(P)H-dep_reductase"/>
</dbReference>
<keyword evidence="3" id="KW-1185">Reference proteome</keyword>
<dbReference type="GO" id="GO:0016491">
    <property type="term" value="F:oxidoreductase activity"/>
    <property type="evidence" value="ECO:0007669"/>
    <property type="project" value="InterPro"/>
</dbReference>
<protein>
    <recommendedName>
        <fullName evidence="1">NADPH-dependent FMN reductase-like domain-containing protein</fullName>
    </recommendedName>
</protein>
<gene>
    <name evidence="2" type="ORF">COO91_01682</name>
</gene>